<evidence type="ECO:0000256" key="3">
    <source>
        <dbReference type="SAM" id="Phobius"/>
    </source>
</evidence>
<dbReference type="SUPFAM" id="SSF103473">
    <property type="entry name" value="MFS general substrate transporter"/>
    <property type="match status" value="1"/>
</dbReference>
<dbReference type="GO" id="GO:0015125">
    <property type="term" value="F:bile acid transmembrane transporter activity"/>
    <property type="evidence" value="ECO:0007669"/>
    <property type="project" value="TreeGrafter"/>
</dbReference>
<dbReference type="GO" id="GO:0015347">
    <property type="term" value="F:sodium-independent organic anion transmembrane transporter activity"/>
    <property type="evidence" value="ECO:0007669"/>
    <property type="project" value="TreeGrafter"/>
</dbReference>
<gene>
    <name evidence="4" type="ORF">mMyoMyo1_017893</name>
</gene>
<protein>
    <submittedName>
        <fullName evidence="4">Solute carrier organic anion transporter family member 1A2</fullName>
    </submittedName>
</protein>
<keyword evidence="3" id="KW-0472">Membrane</keyword>
<feature type="transmembrane region" description="Helical" evidence="3">
    <location>
        <begin position="59"/>
        <end position="80"/>
    </location>
</feature>
<dbReference type="GO" id="GO:0016323">
    <property type="term" value="C:basolateral plasma membrane"/>
    <property type="evidence" value="ECO:0007669"/>
    <property type="project" value="TreeGrafter"/>
</dbReference>
<keyword evidence="5" id="KW-1185">Reference proteome</keyword>
<dbReference type="Gene3D" id="1.20.1250.20">
    <property type="entry name" value="MFS general substrate transporter like domains"/>
    <property type="match status" value="1"/>
</dbReference>
<proteinExistence type="predicted"/>
<dbReference type="InterPro" id="IPR004156">
    <property type="entry name" value="OATP"/>
</dbReference>
<dbReference type="AlphaFoldDB" id="A0A7J7Z8I6"/>
<feature type="transmembrane region" description="Helical" evidence="3">
    <location>
        <begin position="87"/>
        <end position="108"/>
    </location>
</feature>
<keyword evidence="2" id="KW-1015">Disulfide bond</keyword>
<reference evidence="4 5" key="1">
    <citation type="journal article" date="2020" name="Nature">
        <title>Six reference-quality genomes reveal evolution of bat adaptations.</title>
        <authorList>
            <person name="Jebb D."/>
            <person name="Huang Z."/>
            <person name="Pippel M."/>
            <person name="Hughes G.M."/>
            <person name="Lavrichenko K."/>
            <person name="Devanna P."/>
            <person name="Winkler S."/>
            <person name="Jermiin L.S."/>
            <person name="Skirmuntt E.C."/>
            <person name="Katzourakis A."/>
            <person name="Burkitt-Gray L."/>
            <person name="Ray D.A."/>
            <person name="Sullivan K.A.M."/>
            <person name="Roscito J.G."/>
            <person name="Kirilenko B.M."/>
            <person name="Davalos L.M."/>
            <person name="Corthals A.P."/>
            <person name="Power M.L."/>
            <person name="Jones G."/>
            <person name="Ransome R.D."/>
            <person name="Dechmann D.K.N."/>
            <person name="Locatelli A.G."/>
            <person name="Puechmaille S.J."/>
            <person name="Fedrigo O."/>
            <person name="Jarvis E.D."/>
            <person name="Hiller M."/>
            <person name="Vernes S.C."/>
            <person name="Myers E.W."/>
            <person name="Teeling E.C."/>
        </authorList>
    </citation>
    <scope>NUCLEOTIDE SEQUENCE [LARGE SCALE GENOMIC DNA]</scope>
    <source>
        <strain evidence="4">MMyoMyo1</strain>
        <tissue evidence="4">Flight muscle</tissue>
    </source>
</reference>
<comment type="subcellular location">
    <subcellularLocation>
        <location evidence="1">Membrane</location>
        <topology evidence="1">Multi-pass membrane protein</topology>
    </subcellularLocation>
</comment>
<dbReference type="InterPro" id="IPR036259">
    <property type="entry name" value="MFS_trans_sf"/>
</dbReference>
<evidence type="ECO:0000256" key="1">
    <source>
        <dbReference type="ARBA" id="ARBA00004141"/>
    </source>
</evidence>
<name>A0A7J7Z8I6_MYOMY</name>
<evidence type="ECO:0000313" key="5">
    <source>
        <dbReference type="Proteomes" id="UP000527355"/>
    </source>
</evidence>
<comment type="caution">
    <text evidence="4">The sequence shown here is derived from an EMBL/GenBank/DDBJ whole genome shotgun (WGS) entry which is preliminary data.</text>
</comment>
<dbReference type="VEuPathDB" id="HostDB:GeneID_118651847"/>
<dbReference type="GO" id="GO:0043252">
    <property type="term" value="P:sodium-independent organic anion transport"/>
    <property type="evidence" value="ECO:0007669"/>
    <property type="project" value="TreeGrafter"/>
</dbReference>
<keyword evidence="3" id="KW-0812">Transmembrane</keyword>
<evidence type="ECO:0000313" key="4">
    <source>
        <dbReference type="EMBL" id="KAF6370597.1"/>
    </source>
</evidence>
<dbReference type="PANTHER" id="PTHR11388">
    <property type="entry name" value="ORGANIC ANION TRANSPORTER"/>
    <property type="match status" value="1"/>
</dbReference>
<sequence length="121" mass="13661">MGETEKIETHRIRCFSKLKMFLLAITCAFISKTLSGSYMNSMLTQIERQFNIPTSLVGFINGSFEIGNLFLIIFVSYFGTKFHRPRMIGIGCAVMGLGCFLQSLPHFLMDRNNASPKLRAP</sequence>
<dbReference type="EMBL" id="JABWUV010000003">
    <property type="protein sequence ID" value="KAF6370597.1"/>
    <property type="molecule type" value="Genomic_DNA"/>
</dbReference>
<dbReference type="PANTHER" id="PTHR11388:SF16">
    <property type="entry name" value="SOLUTE CARRIER ORGANIC ANION TRANSPORTER FAMILY MEMBER 1A2"/>
    <property type="match status" value="1"/>
</dbReference>
<feature type="transmembrane region" description="Helical" evidence="3">
    <location>
        <begin position="20"/>
        <end position="39"/>
    </location>
</feature>
<evidence type="ECO:0000256" key="2">
    <source>
        <dbReference type="ARBA" id="ARBA00023157"/>
    </source>
</evidence>
<keyword evidence="3" id="KW-1133">Transmembrane helix</keyword>
<accession>A0A7J7Z8I6</accession>
<dbReference type="Pfam" id="PF03137">
    <property type="entry name" value="OATP"/>
    <property type="match status" value="1"/>
</dbReference>
<organism evidence="4 5">
    <name type="scientific">Myotis myotis</name>
    <name type="common">Greater mouse-eared bat</name>
    <name type="synonym">Vespertilio myotis</name>
    <dbReference type="NCBI Taxonomy" id="51298"/>
    <lineage>
        <taxon>Eukaryota</taxon>
        <taxon>Metazoa</taxon>
        <taxon>Chordata</taxon>
        <taxon>Craniata</taxon>
        <taxon>Vertebrata</taxon>
        <taxon>Euteleostomi</taxon>
        <taxon>Mammalia</taxon>
        <taxon>Eutheria</taxon>
        <taxon>Laurasiatheria</taxon>
        <taxon>Chiroptera</taxon>
        <taxon>Yangochiroptera</taxon>
        <taxon>Vespertilionidae</taxon>
        <taxon>Myotis</taxon>
    </lineage>
</organism>
<dbReference type="Proteomes" id="UP000527355">
    <property type="component" value="Unassembled WGS sequence"/>
</dbReference>